<evidence type="ECO:0000313" key="2">
    <source>
        <dbReference type="EMBL" id="SVB88326.1"/>
    </source>
</evidence>
<dbReference type="Pfam" id="PF10107">
    <property type="entry name" value="Endonuc_Holl"/>
    <property type="match status" value="1"/>
</dbReference>
<dbReference type="InterPro" id="IPR019287">
    <property type="entry name" value="Hday_junct_resolvase-rel_dom"/>
</dbReference>
<dbReference type="EMBL" id="UINC01062077">
    <property type="protein sequence ID" value="SVB88326.1"/>
    <property type="molecule type" value="Genomic_DNA"/>
</dbReference>
<gene>
    <name evidence="2" type="ORF">METZ01_LOCUS241180</name>
</gene>
<name>A0A382HM21_9ZZZZ</name>
<evidence type="ECO:0000259" key="1">
    <source>
        <dbReference type="Pfam" id="PF10107"/>
    </source>
</evidence>
<organism evidence="2">
    <name type="scientific">marine metagenome</name>
    <dbReference type="NCBI Taxonomy" id="408172"/>
    <lineage>
        <taxon>unclassified sequences</taxon>
        <taxon>metagenomes</taxon>
        <taxon>ecological metagenomes</taxon>
    </lineage>
</organism>
<reference evidence="2" key="1">
    <citation type="submission" date="2018-05" db="EMBL/GenBank/DDBJ databases">
        <authorList>
            <person name="Lanie J.A."/>
            <person name="Ng W.-L."/>
            <person name="Kazmierczak K.M."/>
            <person name="Andrzejewski T.M."/>
            <person name="Davidsen T.M."/>
            <person name="Wayne K.J."/>
            <person name="Tettelin H."/>
            <person name="Glass J.I."/>
            <person name="Rusch D."/>
            <person name="Podicherti R."/>
            <person name="Tsui H.-C.T."/>
            <person name="Winkler M.E."/>
        </authorList>
    </citation>
    <scope>NUCLEOTIDE SEQUENCE</scope>
</reference>
<proteinExistence type="predicted"/>
<accession>A0A382HM21</accession>
<protein>
    <recommendedName>
        <fullName evidence="1">Holliday junction resolvase-related domain-containing protein</fullName>
    </recommendedName>
</protein>
<sequence length="176" mass="20329">MANSFVDIFQQLKTILCLCPNCSSLLRVSQLHLRSTAPAPRTWLDDYDDQIKKLQNKSDSVAIKEDKLHSQEGEMREKSRERGRKRVVSTVLKSMDDYFSKKKYNPYDIKPIIHPVDFVIFNGDHDKQVNEVVFLSKKSKNPNLAALQKSVDECVEKKNYDFKTAKISNEGKVTFE</sequence>
<feature type="domain" description="Holliday junction resolvase-related" evidence="1">
    <location>
        <begin position="52"/>
        <end position="165"/>
    </location>
</feature>
<dbReference type="AlphaFoldDB" id="A0A382HM21"/>